<evidence type="ECO:0000313" key="1">
    <source>
        <dbReference type="EMBL" id="PCJ28754.1"/>
    </source>
</evidence>
<gene>
    <name evidence="1" type="ORF">COA96_00675</name>
</gene>
<dbReference type="InterPro" id="IPR013468">
    <property type="entry name" value="CHP02647"/>
</dbReference>
<proteinExistence type="predicted"/>
<dbReference type="Proteomes" id="UP000218327">
    <property type="component" value="Unassembled WGS sequence"/>
</dbReference>
<reference evidence="2" key="1">
    <citation type="submission" date="2017-08" db="EMBL/GenBank/DDBJ databases">
        <title>A dynamic microbial community with high functional redundancy inhabits the cold, oxic subseafloor aquifer.</title>
        <authorList>
            <person name="Tully B.J."/>
            <person name="Wheat C.G."/>
            <person name="Glazer B.T."/>
            <person name="Huber J.A."/>
        </authorList>
    </citation>
    <scope>NUCLEOTIDE SEQUENCE [LARGE SCALE GENOMIC DNA]</scope>
</reference>
<organism evidence="1 2">
    <name type="scientific">SAR86 cluster bacterium</name>
    <dbReference type="NCBI Taxonomy" id="2030880"/>
    <lineage>
        <taxon>Bacteria</taxon>
        <taxon>Pseudomonadati</taxon>
        <taxon>Pseudomonadota</taxon>
        <taxon>Gammaproteobacteria</taxon>
        <taxon>SAR86 cluster</taxon>
    </lineage>
</organism>
<dbReference type="AlphaFoldDB" id="A0A2A5BB06"/>
<dbReference type="EMBL" id="NVVJ01000001">
    <property type="protein sequence ID" value="PCJ28754.1"/>
    <property type="molecule type" value="Genomic_DNA"/>
</dbReference>
<sequence>MSLSHEFLEELELLNLFNLDSSLEGLKIHHQAAPERIASAKRLHSKDMITLEDGGYLTTLGIEAAEHAQALVRILQTDG</sequence>
<dbReference type="NCBIfam" id="TIGR02647">
    <property type="entry name" value="DNA"/>
    <property type="match status" value="1"/>
</dbReference>
<dbReference type="Pfam" id="PF18918">
    <property type="entry name" value="DUF5669"/>
    <property type="match status" value="1"/>
</dbReference>
<accession>A0A2A5BB06</accession>
<comment type="caution">
    <text evidence="1">The sequence shown here is derived from an EMBL/GenBank/DDBJ whole genome shotgun (WGS) entry which is preliminary data.</text>
</comment>
<evidence type="ECO:0000313" key="2">
    <source>
        <dbReference type="Proteomes" id="UP000218327"/>
    </source>
</evidence>
<protein>
    <submittedName>
        <fullName evidence="1">TIGR02647 family protein</fullName>
    </submittedName>
</protein>
<name>A0A2A5BB06_9GAMM</name>